<dbReference type="PANTHER" id="PTHR21000">
    <property type="entry name" value="DIHYDROXY-ACID DEHYDRATASE DAD"/>
    <property type="match status" value="1"/>
</dbReference>
<feature type="binding site" evidence="15">
    <location>
        <position position="41"/>
    </location>
    <ligand>
        <name>[2Fe-2S] cluster</name>
        <dbReference type="ChEBI" id="CHEBI:190135"/>
    </ligand>
</feature>
<dbReference type="InterPro" id="IPR020558">
    <property type="entry name" value="DiOHA_6PGluconate_deHydtase_CS"/>
</dbReference>
<keyword evidence="9 15" id="KW-0456">Lyase</keyword>
<comment type="caution">
    <text evidence="15">Lacks conserved residue(s) required for the propagation of feature annotation.</text>
</comment>
<dbReference type="GO" id="GO:0004160">
    <property type="term" value="F:dihydroxy-acid dehydratase activity"/>
    <property type="evidence" value="ECO:0007669"/>
    <property type="project" value="UniProtKB-UniRule"/>
</dbReference>
<dbReference type="PANTHER" id="PTHR21000:SF5">
    <property type="entry name" value="DIHYDROXY-ACID DEHYDRATASE, MITOCHONDRIAL"/>
    <property type="match status" value="1"/>
</dbReference>
<feature type="active site" description="Proton acceptor" evidence="15">
    <location>
        <position position="462"/>
    </location>
</feature>
<comment type="pathway">
    <text evidence="12 15">Amino-acid biosynthesis; L-valine biosynthesis; L-valine from pyruvate: step 3/4.</text>
</comment>
<comment type="pathway">
    <text evidence="13 15">Amino-acid biosynthesis; L-isoleucine biosynthesis; L-isoleucine from 2-oxobutanoate: step 3/4.</text>
</comment>
<evidence type="ECO:0000256" key="9">
    <source>
        <dbReference type="ARBA" id="ARBA00023239"/>
    </source>
</evidence>
<dbReference type="SUPFAM" id="SSF52016">
    <property type="entry name" value="LeuD/IlvD-like"/>
    <property type="match status" value="1"/>
</dbReference>
<dbReference type="NCBIfam" id="TIGR00110">
    <property type="entry name" value="ilvD"/>
    <property type="match status" value="1"/>
</dbReference>
<evidence type="ECO:0000256" key="12">
    <source>
        <dbReference type="ARBA" id="ARBA00029436"/>
    </source>
</evidence>
<dbReference type="Proteomes" id="UP000316609">
    <property type="component" value="Unassembled WGS sequence"/>
</dbReference>
<feature type="domain" description="Dihydroxy-acid/6-phosphogluconate dehydratase N-terminal" evidence="16">
    <location>
        <begin position="26"/>
        <end position="341"/>
    </location>
</feature>
<dbReference type="HAMAP" id="MF_00012">
    <property type="entry name" value="IlvD"/>
    <property type="match status" value="1"/>
</dbReference>
<dbReference type="Gene3D" id="3.50.30.80">
    <property type="entry name" value="IlvD/EDD C-terminal domain-like"/>
    <property type="match status" value="1"/>
</dbReference>
<evidence type="ECO:0000256" key="4">
    <source>
        <dbReference type="ARBA" id="ARBA00022714"/>
    </source>
</evidence>
<dbReference type="FunFam" id="3.50.30.80:FF:000001">
    <property type="entry name" value="Dihydroxy-acid dehydratase"/>
    <property type="match status" value="1"/>
</dbReference>
<dbReference type="InterPro" id="IPR056740">
    <property type="entry name" value="ILV_EDD_C"/>
</dbReference>
<dbReference type="UniPathway" id="UPA00049">
    <property type="reaction ID" value="UER00061"/>
</dbReference>
<dbReference type="SUPFAM" id="SSF143975">
    <property type="entry name" value="IlvD/EDD N-terminal domain-like"/>
    <property type="match status" value="1"/>
</dbReference>
<name>A0A538TWC6_UNCEI</name>
<evidence type="ECO:0000256" key="6">
    <source>
        <dbReference type="ARBA" id="ARBA00022842"/>
    </source>
</evidence>
<comment type="similarity">
    <text evidence="2 15">Belongs to the IlvD/Edd family.</text>
</comment>
<accession>A0A538TWC6</accession>
<evidence type="ECO:0000256" key="3">
    <source>
        <dbReference type="ARBA" id="ARBA00022605"/>
    </source>
</evidence>
<comment type="cofactor">
    <cofactor evidence="15">
        <name>[2Fe-2S] cluster</name>
        <dbReference type="ChEBI" id="CHEBI:190135"/>
    </cofactor>
    <text evidence="15">Binds 1 [2Fe-2S] cluster per subunit. This cluster acts as a Lewis acid cofactor.</text>
</comment>
<evidence type="ECO:0000256" key="10">
    <source>
        <dbReference type="ARBA" id="ARBA00023304"/>
    </source>
</evidence>
<evidence type="ECO:0000256" key="7">
    <source>
        <dbReference type="ARBA" id="ARBA00023004"/>
    </source>
</evidence>
<evidence type="ECO:0000256" key="14">
    <source>
        <dbReference type="ARBA" id="ARBA00029490"/>
    </source>
</evidence>
<keyword evidence="6 15" id="KW-0460">Magnesium</keyword>
<comment type="cofactor">
    <cofactor evidence="1 15">
        <name>Mg(2+)</name>
        <dbReference type="ChEBI" id="CHEBI:18420"/>
    </cofactor>
</comment>
<evidence type="ECO:0000313" key="19">
    <source>
        <dbReference type="Proteomes" id="UP000316609"/>
    </source>
</evidence>
<comment type="function">
    <text evidence="15">Functions in the biosynthesis of branched-chain amino acids. Catalyzes the dehydration of (2R,3R)-2,3-dihydroxy-3-methylpentanoate (2,3-dihydroxy-3-methylvalerate) into 2-oxo-3-methylpentanoate (2-oxo-3-methylvalerate) and of (2R)-2,3-dihydroxy-3-methylbutanoate (2,3-dihydroxyisovalerate) into 2-oxo-3-methylbutanoate (2-oxoisovalerate), the penultimate precursor to L-isoleucine and L-valine, respectively.</text>
</comment>
<dbReference type="InterPro" id="IPR000581">
    <property type="entry name" value="ILV_EDD_N"/>
</dbReference>
<comment type="catalytic activity">
    <reaction evidence="11">
        <text>(2R)-2,3-dihydroxy-3-methylbutanoate = 3-methyl-2-oxobutanoate + H2O</text>
        <dbReference type="Rhea" id="RHEA:24809"/>
        <dbReference type="ChEBI" id="CHEBI:11851"/>
        <dbReference type="ChEBI" id="CHEBI:15377"/>
        <dbReference type="ChEBI" id="CHEBI:49072"/>
        <dbReference type="EC" id="4.2.1.9"/>
    </reaction>
    <physiologicalReaction direction="left-to-right" evidence="11">
        <dbReference type="Rhea" id="RHEA:24810"/>
    </physiologicalReaction>
</comment>
<organism evidence="18 19">
    <name type="scientific">Eiseniibacteriota bacterium</name>
    <dbReference type="NCBI Taxonomy" id="2212470"/>
    <lineage>
        <taxon>Bacteria</taxon>
        <taxon>Candidatus Eiseniibacteriota</taxon>
    </lineage>
</organism>
<dbReference type="InterPro" id="IPR004404">
    <property type="entry name" value="DihydroxyA_deHydtase"/>
</dbReference>
<sequence>MIDGPNRAGARSMMRAVGYGDEDFKRPLIGVAHSWIEIMPCNINQRELATWVKEGIREAGGTPVEMNTIAVSDGIAMGTEGMKASLISRELVADSIELVTRGHLLDALVCVSGCDKTIPGTVMALARLDIPGLMVYGGSIMPGRFEGRDVTIGDVYEAVGKHAVGKMTDAELGELERNACPGAGACGGQFTANTMATAFEALGISPAGSSGVPATDPRRREVMKSAGRRVMELLKEGVRPRQIITRPALENAIAAVMATGGSTNAVLHVLAVAREAGVELALEDFDRISAKTPLLADMKPWGRFNAPDMDKAGGIMLVLQRLLEAKLLNADAMTVTGRTIGVEARATKENPGQEVVRPLAKPIAATGGMVILKGSLAPDGGVMKVAGHLMEARRFTARAFDREEDAFAAVVGGKIKEGDCVVIRYEGPKGGPGMREMLGVTGAIVGAGLGEKVALITDGRFSGATHGHVVGHIAPEAAVGGPIAAIRDGDTILIDPAKRRLDLDVPADEMRRRLAATKAPPPRYKTGAMAKYAKLVSSASSGAVTAD</sequence>
<protein>
    <recommendedName>
        <fullName evidence="14 15">Dihydroxy-acid dehydratase</fullName>
        <shortName evidence="15">DAD</shortName>
        <ecNumber evidence="14 15">4.2.1.9</ecNumber>
    </recommendedName>
</protein>
<dbReference type="PROSITE" id="PS00887">
    <property type="entry name" value="ILVD_EDD_2"/>
    <property type="match status" value="1"/>
</dbReference>
<evidence type="ECO:0000256" key="11">
    <source>
        <dbReference type="ARBA" id="ARBA00029304"/>
    </source>
</evidence>
<keyword evidence="10 15" id="KW-0100">Branched-chain amino acid biosynthesis</keyword>
<evidence type="ECO:0000256" key="5">
    <source>
        <dbReference type="ARBA" id="ARBA00022723"/>
    </source>
</evidence>
<keyword evidence="5 15" id="KW-0479">Metal-binding</keyword>
<dbReference type="EC" id="4.2.1.9" evidence="14 15"/>
<dbReference type="Pfam" id="PF24877">
    <property type="entry name" value="ILV_EDD_C"/>
    <property type="match status" value="1"/>
</dbReference>
<dbReference type="GO" id="GO:0051537">
    <property type="term" value="F:2 iron, 2 sulfur cluster binding"/>
    <property type="evidence" value="ECO:0007669"/>
    <property type="project" value="UniProtKB-UniRule"/>
</dbReference>
<dbReference type="PROSITE" id="PS00886">
    <property type="entry name" value="ILVD_EDD_1"/>
    <property type="match status" value="1"/>
</dbReference>
<evidence type="ECO:0000259" key="16">
    <source>
        <dbReference type="Pfam" id="PF00920"/>
    </source>
</evidence>
<evidence type="ECO:0000313" key="18">
    <source>
        <dbReference type="EMBL" id="TMQ67934.1"/>
    </source>
</evidence>
<dbReference type="GO" id="GO:0009099">
    <property type="term" value="P:L-valine biosynthetic process"/>
    <property type="evidence" value="ECO:0007669"/>
    <property type="project" value="UniProtKB-UniRule"/>
</dbReference>
<keyword evidence="3 15" id="KW-0028">Amino-acid biosynthesis</keyword>
<dbReference type="UniPathway" id="UPA00047">
    <property type="reaction ID" value="UER00057"/>
</dbReference>
<dbReference type="Pfam" id="PF00920">
    <property type="entry name" value="ILVD_EDD_N"/>
    <property type="match status" value="1"/>
</dbReference>
<evidence type="ECO:0000256" key="15">
    <source>
        <dbReference type="HAMAP-Rule" id="MF_00012"/>
    </source>
</evidence>
<evidence type="ECO:0000256" key="8">
    <source>
        <dbReference type="ARBA" id="ARBA00023014"/>
    </source>
</evidence>
<keyword evidence="7 15" id="KW-0408">Iron</keyword>
<proteinExistence type="inferred from homology"/>
<gene>
    <name evidence="15 18" type="primary">ilvD</name>
    <name evidence="18" type="ORF">E6K78_03050</name>
</gene>
<evidence type="ECO:0000256" key="1">
    <source>
        <dbReference type="ARBA" id="ARBA00001946"/>
    </source>
</evidence>
<comment type="caution">
    <text evidence="18">The sequence shown here is derived from an EMBL/GenBank/DDBJ whole genome shotgun (WGS) entry which is preliminary data.</text>
</comment>
<reference evidence="18 19" key="1">
    <citation type="journal article" date="2019" name="Nat. Microbiol.">
        <title>Mediterranean grassland soil C-N compound turnover is dependent on rainfall and depth, and is mediated by genomically divergent microorganisms.</title>
        <authorList>
            <person name="Diamond S."/>
            <person name="Andeer P.F."/>
            <person name="Li Z."/>
            <person name="Crits-Christoph A."/>
            <person name="Burstein D."/>
            <person name="Anantharaman K."/>
            <person name="Lane K.R."/>
            <person name="Thomas B.C."/>
            <person name="Pan C."/>
            <person name="Northen T.R."/>
            <person name="Banfield J.F."/>
        </authorList>
    </citation>
    <scope>NUCLEOTIDE SEQUENCE [LARGE SCALE GENOMIC DNA]</scope>
    <source>
        <strain evidence="18">WS_8</strain>
    </source>
</reference>
<feature type="binding site" description="via carbamate group" evidence="15">
    <location>
        <position position="116"/>
    </location>
    <ligand>
        <name>Mg(2+)</name>
        <dbReference type="ChEBI" id="CHEBI:18420"/>
    </ligand>
</feature>
<dbReference type="AlphaFoldDB" id="A0A538TWC6"/>
<evidence type="ECO:0000256" key="2">
    <source>
        <dbReference type="ARBA" id="ARBA00006486"/>
    </source>
</evidence>
<feature type="domain" description="Dihydroxy-acid/6-phosphogluconate dehydratase C-terminal" evidence="17">
    <location>
        <begin position="354"/>
        <end position="543"/>
    </location>
</feature>
<evidence type="ECO:0000256" key="13">
    <source>
        <dbReference type="ARBA" id="ARBA00029437"/>
    </source>
</evidence>
<feature type="binding site" evidence="15">
    <location>
        <position position="115"/>
    </location>
    <ligand>
        <name>Mg(2+)</name>
        <dbReference type="ChEBI" id="CHEBI:18420"/>
    </ligand>
</feature>
<keyword evidence="8 15" id="KW-0411">Iron-sulfur</keyword>
<dbReference type="InterPro" id="IPR037237">
    <property type="entry name" value="IlvD/EDD_N"/>
</dbReference>
<feature type="binding site" evidence="15">
    <location>
        <position position="436"/>
    </location>
    <ligand>
        <name>Mg(2+)</name>
        <dbReference type="ChEBI" id="CHEBI:18420"/>
    </ligand>
</feature>
<dbReference type="GO" id="GO:0000287">
    <property type="term" value="F:magnesium ion binding"/>
    <property type="evidence" value="ECO:0007669"/>
    <property type="project" value="UniProtKB-UniRule"/>
</dbReference>
<feature type="modified residue" description="N6-carboxylysine" evidence="15">
    <location>
        <position position="116"/>
    </location>
</feature>
<dbReference type="InterPro" id="IPR042096">
    <property type="entry name" value="Dihydro-acid_dehy_C"/>
</dbReference>
<keyword evidence="4 15" id="KW-0001">2Fe-2S</keyword>
<dbReference type="EMBL" id="VBOY01000022">
    <property type="protein sequence ID" value="TMQ67934.1"/>
    <property type="molecule type" value="Genomic_DNA"/>
</dbReference>
<feature type="binding site" evidence="15">
    <location>
        <position position="73"/>
    </location>
    <ligand>
        <name>Mg(2+)</name>
        <dbReference type="ChEBI" id="CHEBI:18420"/>
    </ligand>
</feature>
<dbReference type="InterPro" id="IPR050165">
    <property type="entry name" value="DHAD_IlvD/Edd"/>
</dbReference>
<dbReference type="NCBIfam" id="NF002068">
    <property type="entry name" value="PRK00911.1"/>
    <property type="match status" value="1"/>
</dbReference>
<comment type="subunit">
    <text evidence="15">Homodimer.</text>
</comment>
<dbReference type="GO" id="GO:0009097">
    <property type="term" value="P:isoleucine biosynthetic process"/>
    <property type="evidence" value="ECO:0007669"/>
    <property type="project" value="UniProtKB-UniRule"/>
</dbReference>
<evidence type="ECO:0000259" key="17">
    <source>
        <dbReference type="Pfam" id="PF24877"/>
    </source>
</evidence>
<comment type="catalytic activity">
    <reaction evidence="15">
        <text>(2R,3R)-2,3-dihydroxy-3-methylpentanoate = (S)-3-methyl-2-oxopentanoate + H2O</text>
        <dbReference type="Rhea" id="RHEA:27694"/>
        <dbReference type="ChEBI" id="CHEBI:15377"/>
        <dbReference type="ChEBI" id="CHEBI:35146"/>
        <dbReference type="ChEBI" id="CHEBI:49258"/>
        <dbReference type="EC" id="4.2.1.9"/>
    </reaction>
</comment>